<feature type="transmembrane region" description="Helical" evidence="1">
    <location>
        <begin position="93"/>
        <end position="117"/>
    </location>
</feature>
<proteinExistence type="predicted"/>
<sequence>MRKALALMRYQMRDAVLVLRDSMHEAPVSLHDITCNTAQKLHDDMREPQPFQRYSRREAPFHLCDAVRDAARAAATAASPLFRSAGQRLRSRWLLWFFFWQAAPVDSFVLLSAWLLGWQLRCAALLLLLLGCDWQCSTAAAASAKWFAGGCCAFFLRKKF</sequence>
<evidence type="ECO:0000256" key="1">
    <source>
        <dbReference type="SAM" id="Phobius"/>
    </source>
</evidence>
<protein>
    <submittedName>
        <fullName evidence="2">Uncharacterized protein</fullName>
    </submittedName>
</protein>
<organism evidence="2 3">
    <name type="scientific">Datura stramonium</name>
    <name type="common">Jimsonweed</name>
    <name type="synonym">Common thornapple</name>
    <dbReference type="NCBI Taxonomy" id="4076"/>
    <lineage>
        <taxon>Eukaryota</taxon>
        <taxon>Viridiplantae</taxon>
        <taxon>Streptophyta</taxon>
        <taxon>Embryophyta</taxon>
        <taxon>Tracheophyta</taxon>
        <taxon>Spermatophyta</taxon>
        <taxon>Magnoliopsida</taxon>
        <taxon>eudicotyledons</taxon>
        <taxon>Gunneridae</taxon>
        <taxon>Pentapetalae</taxon>
        <taxon>asterids</taxon>
        <taxon>lamiids</taxon>
        <taxon>Solanales</taxon>
        <taxon>Solanaceae</taxon>
        <taxon>Solanoideae</taxon>
        <taxon>Datureae</taxon>
        <taxon>Datura</taxon>
    </lineage>
</organism>
<accession>A0ABS8SV07</accession>
<evidence type="ECO:0000313" key="3">
    <source>
        <dbReference type="Proteomes" id="UP000823775"/>
    </source>
</evidence>
<reference evidence="2 3" key="1">
    <citation type="journal article" date="2021" name="BMC Genomics">
        <title>Datura genome reveals duplications of psychoactive alkaloid biosynthetic genes and high mutation rate following tissue culture.</title>
        <authorList>
            <person name="Rajewski A."/>
            <person name="Carter-House D."/>
            <person name="Stajich J."/>
            <person name="Litt A."/>
        </authorList>
    </citation>
    <scope>NUCLEOTIDE SEQUENCE [LARGE SCALE GENOMIC DNA]</scope>
    <source>
        <strain evidence="2">AR-01</strain>
    </source>
</reference>
<comment type="caution">
    <text evidence="2">The sequence shown here is derived from an EMBL/GenBank/DDBJ whole genome shotgun (WGS) entry which is preliminary data.</text>
</comment>
<keyword evidence="1" id="KW-0812">Transmembrane</keyword>
<keyword evidence="1" id="KW-0472">Membrane</keyword>
<evidence type="ECO:0000313" key="2">
    <source>
        <dbReference type="EMBL" id="MCD7462604.1"/>
    </source>
</evidence>
<dbReference type="Proteomes" id="UP000823775">
    <property type="component" value="Unassembled WGS sequence"/>
</dbReference>
<dbReference type="EMBL" id="JACEIK010000816">
    <property type="protein sequence ID" value="MCD7462604.1"/>
    <property type="molecule type" value="Genomic_DNA"/>
</dbReference>
<keyword evidence="1" id="KW-1133">Transmembrane helix</keyword>
<gene>
    <name evidence="2" type="ORF">HAX54_048891</name>
</gene>
<name>A0ABS8SV07_DATST</name>
<keyword evidence="3" id="KW-1185">Reference proteome</keyword>